<evidence type="ECO:0000259" key="1">
    <source>
        <dbReference type="Pfam" id="PF00535"/>
    </source>
</evidence>
<dbReference type="InterPro" id="IPR001173">
    <property type="entry name" value="Glyco_trans_2-like"/>
</dbReference>
<dbReference type="Proteomes" id="UP001649381">
    <property type="component" value="Unassembled WGS sequence"/>
</dbReference>
<dbReference type="EMBL" id="JAKIJS010000001">
    <property type="protein sequence ID" value="MCF6136882.1"/>
    <property type="molecule type" value="Genomic_DNA"/>
</dbReference>
<comment type="caution">
    <text evidence="2">The sequence shown here is derived from an EMBL/GenBank/DDBJ whole genome shotgun (WGS) entry which is preliminary data.</text>
</comment>
<reference evidence="2 3" key="1">
    <citation type="submission" date="2022-01" db="EMBL/GenBank/DDBJ databases">
        <title>Alkalihalobacillus sp. EGI L200015, a novel bacterium isolated from a salt lake sediment.</title>
        <authorList>
            <person name="Gao L."/>
            <person name="Fang B.-Z."/>
            <person name="Li W.-J."/>
        </authorList>
    </citation>
    <scope>NUCLEOTIDE SEQUENCE [LARGE SCALE GENOMIC DNA]</scope>
    <source>
        <strain evidence="2 3">KCTC 12718</strain>
    </source>
</reference>
<dbReference type="Pfam" id="PF00535">
    <property type="entry name" value="Glycos_transf_2"/>
    <property type="match status" value="1"/>
</dbReference>
<sequence>MISIITCTMRDSCMDNVFQNYTRQNYKQKELIIVLTKKDMDVKMWRQEASKYDGVKVFHIIDSWSLGKCLNFAVQQARYNWIANLEDDDYYATHYLTSSLREISRTKADVIGKTSVYLYMPVKKVLTIFNSNNEHQYVNDQKRVGAQYLQGGTLFFRRDINHSVPFRDQIVELDRLFCSDCLHEGYKVYSAGKENFVYIRNDTGTTHTWKVPNDLILNVSKVVAYTDDFIPYIEKRDVE</sequence>
<evidence type="ECO:0000313" key="2">
    <source>
        <dbReference type="EMBL" id="MCF6136882.1"/>
    </source>
</evidence>
<feature type="domain" description="Glycosyltransferase 2-like" evidence="1">
    <location>
        <begin position="5"/>
        <end position="161"/>
    </location>
</feature>
<dbReference type="CDD" id="cd00761">
    <property type="entry name" value="Glyco_tranf_GTA_type"/>
    <property type="match status" value="1"/>
</dbReference>
<dbReference type="InterPro" id="IPR029044">
    <property type="entry name" value="Nucleotide-diphossugar_trans"/>
</dbReference>
<dbReference type="SUPFAM" id="SSF53448">
    <property type="entry name" value="Nucleotide-diphospho-sugar transferases"/>
    <property type="match status" value="1"/>
</dbReference>
<protein>
    <submittedName>
        <fullName evidence="2">Glycosyltransferase</fullName>
    </submittedName>
</protein>
<name>A0ABS9GZC2_9BACL</name>
<keyword evidence="3" id="KW-1185">Reference proteome</keyword>
<dbReference type="RefSeq" id="WP_236332007.1">
    <property type="nucleotide sequence ID" value="NZ_JAKIJS010000001.1"/>
</dbReference>
<gene>
    <name evidence="2" type="ORF">L2716_04005</name>
</gene>
<dbReference type="Gene3D" id="3.90.550.10">
    <property type="entry name" value="Spore Coat Polysaccharide Biosynthesis Protein SpsA, Chain A"/>
    <property type="match status" value="1"/>
</dbReference>
<accession>A0ABS9GZC2</accession>
<evidence type="ECO:0000313" key="3">
    <source>
        <dbReference type="Proteomes" id="UP001649381"/>
    </source>
</evidence>
<organism evidence="2 3">
    <name type="scientific">Pseudalkalibacillus berkeleyi</name>
    <dbReference type="NCBI Taxonomy" id="1069813"/>
    <lineage>
        <taxon>Bacteria</taxon>
        <taxon>Bacillati</taxon>
        <taxon>Bacillota</taxon>
        <taxon>Bacilli</taxon>
        <taxon>Bacillales</taxon>
        <taxon>Fictibacillaceae</taxon>
        <taxon>Pseudalkalibacillus</taxon>
    </lineage>
</organism>
<proteinExistence type="predicted"/>